<dbReference type="Proteomes" id="UP000320393">
    <property type="component" value="Unassembled WGS sequence"/>
</dbReference>
<name>A0A537LN75_9BACT</name>
<dbReference type="Gene3D" id="3.30.420.40">
    <property type="match status" value="2"/>
</dbReference>
<evidence type="ECO:0000256" key="1">
    <source>
        <dbReference type="SAM" id="Phobius"/>
    </source>
</evidence>
<dbReference type="InterPro" id="IPR050696">
    <property type="entry name" value="FtsA/MreB"/>
</dbReference>
<keyword evidence="1" id="KW-1133">Transmembrane helix</keyword>
<feature type="domain" description="SHS2" evidence="2">
    <location>
        <begin position="29"/>
        <end position="196"/>
    </location>
</feature>
<keyword evidence="1" id="KW-0472">Membrane</keyword>
<dbReference type="Pfam" id="PF05137">
    <property type="entry name" value="PilN"/>
    <property type="match status" value="1"/>
</dbReference>
<protein>
    <submittedName>
        <fullName evidence="3">Type IV pilus assembly protein PilM</fullName>
    </submittedName>
</protein>
<dbReference type="Pfam" id="PF11104">
    <property type="entry name" value="PilM_2"/>
    <property type="match status" value="1"/>
</dbReference>
<comment type="caution">
    <text evidence="3">The sequence shown here is derived from an EMBL/GenBank/DDBJ whole genome shotgun (WGS) entry which is preliminary data.</text>
</comment>
<dbReference type="SMART" id="SM00842">
    <property type="entry name" value="FtsA"/>
    <property type="match status" value="1"/>
</dbReference>
<dbReference type="GO" id="GO:0051301">
    <property type="term" value="P:cell division"/>
    <property type="evidence" value="ECO:0007669"/>
    <property type="project" value="InterPro"/>
</dbReference>
<dbReference type="PANTHER" id="PTHR32432">
    <property type="entry name" value="CELL DIVISION PROTEIN FTSA-RELATED"/>
    <property type="match status" value="1"/>
</dbReference>
<proteinExistence type="predicted"/>
<accession>A0A537LN75</accession>
<dbReference type="InterPro" id="IPR007813">
    <property type="entry name" value="PilN"/>
</dbReference>
<evidence type="ECO:0000259" key="2">
    <source>
        <dbReference type="SMART" id="SM00842"/>
    </source>
</evidence>
<dbReference type="CDD" id="cd24049">
    <property type="entry name" value="ASKHA_NBD_PilM"/>
    <property type="match status" value="1"/>
</dbReference>
<dbReference type="Gene3D" id="3.30.1490.300">
    <property type="match status" value="1"/>
</dbReference>
<feature type="transmembrane region" description="Helical" evidence="1">
    <location>
        <begin position="377"/>
        <end position="398"/>
    </location>
</feature>
<organism evidence="3 4">
    <name type="scientific">Candidatus Segetimicrobium genomatis</name>
    <dbReference type="NCBI Taxonomy" id="2569760"/>
    <lineage>
        <taxon>Bacteria</taxon>
        <taxon>Bacillati</taxon>
        <taxon>Candidatus Sysuimicrobiota</taxon>
        <taxon>Candidatus Sysuimicrobiia</taxon>
        <taxon>Candidatus Sysuimicrobiales</taxon>
        <taxon>Candidatus Segetimicrobiaceae</taxon>
        <taxon>Candidatus Segetimicrobium</taxon>
    </lineage>
</organism>
<evidence type="ECO:0000313" key="4">
    <source>
        <dbReference type="Proteomes" id="UP000320393"/>
    </source>
</evidence>
<dbReference type="AlphaFoldDB" id="A0A537LN75"/>
<dbReference type="NCBIfam" id="TIGR01175">
    <property type="entry name" value="pilM"/>
    <property type="match status" value="1"/>
</dbReference>
<gene>
    <name evidence="3" type="primary">pilM</name>
    <name evidence="3" type="ORF">E6H02_09035</name>
</gene>
<dbReference type="EMBL" id="VBAM01000348">
    <property type="protein sequence ID" value="TMJ09464.1"/>
    <property type="molecule type" value="Genomic_DNA"/>
</dbReference>
<reference evidence="3 4" key="1">
    <citation type="journal article" date="2019" name="Nat. Microbiol.">
        <title>Mediterranean grassland soil C-N compound turnover is dependent on rainfall and depth, and is mediated by genomically divergent microorganisms.</title>
        <authorList>
            <person name="Diamond S."/>
            <person name="Andeer P.F."/>
            <person name="Li Z."/>
            <person name="Crits-Christoph A."/>
            <person name="Burstein D."/>
            <person name="Anantharaman K."/>
            <person name="Lane K.R."/>
            <person name="Thomas B.C."/>
            <person name="Pan C."/>
            <person name="Northen T.R."/>
            <person name="Banfield J.F."/>
        </authorList>
    </citation>
    <scope>NUCLEOTIDE SEQUENCE [LARGE SCALE GENOMIC DNA]</scope>
    <source>
        <strain evidence="3">NP_5</strain>
    </source>
</reference>
<dbReference type="InterPro" id="IPR005883">
    <property type="entry name" value="PilM"/>
</dbReference>
<dbReference type="InterPro" id="IPR043129">
    <property type="entry name" value="ATPase_NBD"/>
</dbReference>
<dbReference type="PANTHER" id="PTHR32432:SF3">
    <property type="entry name" value="ETHANOLAMINE UTILIZATION PROTEIN EUTJ"/>
    <property type="match status" value="1"/>
</dbReference>
<evidence type="ECO:0000313" key="3">
    <source>
        <dbReference type="EMBL" id="TMJ09464.1"/>
    </source>
</evidence>
<sequence length="548" mass="58507">MNASSIGRRVRQALRGRRAGIGTFSPRSSVGVDFGSHTLKAAEVVRSNGGFTVTRIGIIQTPRGAVSKGVATNPEALGPVIRTLLDDSGIRSKRVVTALGGQSAIIRLLTMPEMPEGELERAIAFEVDRYLPAGVRDVKHNYRVLGRKPQDGGAQLEILLVVAAKELVDRHMAPLAAAGLTSAVMEVTPFSMVRAVAPRDGNGDTATVYVDIGAESSDILIAVEERLRLARNIPIGGNALTKAIAEALGLDIDAARALKEQRAQAVVEREPAGDLRQLHEAILPVLSTITTELRRSLDFYQARLGDEPISKIVLTGGTAKLRHLAPFLSGELGVPVELGNPFGACEAADVPSEYAADVAPMMAVAVGLALRRLTARAAVIAIAIVALAVWGAVLIAHVNHLRRDLAKATQEAAQLRPIAQQVQELKRTAERVRTRRGLLQQLLATQMPASQFLETVRSVVPPDVWLTSVTAGTSDVTLEGYTFSYPSVARFMIALGESRSVRNIDLATSQRETVADSDVLKFRITGDLVVLPPVTSHQGAPSRTEASP</sequence>
<dbReference type="SUPFAM" id="SSF53067">
    <property type="entry name" value="Actin-like ATPase domain"/>
    <property type="match status" value="2"/>
</dbReference>
<dbReference type="InterPro" id="IPR003494">
    <property type="entry name" value="SHS2_FtsA"/>
</dbReference>
<keyword evidence="1" id="KW-0812">Transmembrane</keyword>